<gene>
    <name evidence="1" type="ORF">AAG747_10640</name>
</gene>
<dbReference type="Proteomes" id="UP001403385">
    <property type="component" value="Unassembled WGS sequence"/>
</dbReference>
<comment type="caution">
    <text evidence="1">The sequence shown here is derived from an EMBL/GenBank/DDBJ whole genome shotgun (WGS) entry which is preliminary data.</text>
</comment>
<organism evidence="1 2">
    <name type="scientific">Rapidithrix thailandica</name>
    <dbReference type="NCBI Taxonomy" id="413964"/>
    <lineage>
        <taxon>Bacteria</taxon>
        <taxon>Pseudomonadati</taxon>
        <taxon>Bacteroidota</taxon>
        <taxon>Cytophagia</taxon>
        <taxon>Cytophagales</taxon>
        <taxon>Flammeovirgaceae</taxon>
        <taxon>Rapidithrix</taxon>
    </lineage>
</organism>
<protein>
    <recommendedName>
        <fullName evidence="3">Lipoprotein</fullName>
    </recommendedName>
</protein>
<dbReference type="RefSeq" id="WP_346821146.1">
    <property type="nucleotide sequence ID" value="NZ_JBDKWZ010000005.1"/>
</dbReference>
<reference evidence="1 2" key="1">
    <citation type="submission" date="2024-04" db="EMBL/GenBank/DDBJ databases">
        <title>Novel genus in family Flammeovirgaceae.</title>
        <authorList>
            <person name="Nguyen T.H."/>
            <person name="Vuong T.Q."/>
            <person name="Le H."/>
            <person name="Kim S.-G."/>
        </authorList>
    </citation>
    <scope>NUCLEOTIDE SEQUENCE [LARGE SCALE GENOMIC DNA]</scope>
    <source>
        <strain evidence="1 2">JCM 23209</strain>
    </source>
</reference>
<dbReference type="AlphaFoldDB" id="A0AAW9RTZ2"/>
<sequence length="222" mass="25875">MKKIAIFLVFLTGCIPYKSYLKTDDICGFDMTITEEEKCLDFTKYDSLLTKGNLTITDNESILKEYRKYSNNKYTYVIKQVDKPTNISKWTKYNAHGHIRYVYFTYVNGGLKIGQGIYFDSLGNITQVIDHRHANNYPICFKEALMIAEKLKPKKDSIFGIDREWEATVTDTLYYWEVFVQEPKPDKDEPTLGDAWIYRIDAQTGKLLRKMQLIQGHDDTAP</sequence>
<evidence type="ECO:0000313" key="1">
    <source>
        <dbReference type="EMBL" id="MEN7548367.1"/>
    </source>
</evidence>
<dbReference type="EMBL" id="JBDKWZ010000005">
    <property type="protein sequence ID" value="MEN7548367.1"/>
    <property type="molecule type" value="Genomic_DNA"/>
</dbReference>
<evidence type="ECO:0000313" key="2">
    <source>
        <dbReference type="Proteomes" id="UP001403385"/>
    </source>
</evidence>
<keyword evidence="2" id="KW-1185">Reference proteome</keyword>
<name>A0AAW9RTZ2_9BACT</name>
<evidence type="ECO:0008006" key="3">
    <source>
        <dbReference type="Google" id="ProtNLM"/>
    </source>
</evidence>
<proteinExistence type="predicted"/>
<accession>A0AAW9RTZ2</accession>